<dbReference type="InterPro" id="IPR045234">
    <property type="entry name" value="Unkempt-like"/>
</dbReference>
<keyword evidence="1 5" id="KW-0479">Metal-binding</keyword>
<dbReference type="InterPro" id="IPR000571">
    <property type="entry name" value="Znf_CCCH"/>
</dbReference>
<keyword evidence="4" id="KW-0238">DNA-binding</keyword>
<reference evidence="7" key="1">
    <citation type="submission" date="2014-09" db="EMBL/GenBank/DDBJ databases">
        <authorList>
            <person name="Magalhaes I.L.F."/>
            <person name="Oliveira U."/>
            <person name="Santos F.R."/>
            <person name="Vidigal T.H.D.A."/>
            <person name="Brescovit A.D."/>
            <person name="Santos A.J."/>
        </authorList>
    </citation>
    <scope>NUCLEOTIDE SEQUENCE</scope>
    <source>
        <tissue evidence="7">Shoot tissue taken approximately 20 cm above the soil surface</tissue>
    </source>
</reference>
<evidence type="ECO:0000259" key="6">
    <source>
        <dbReference type="PROSITE" id="PS50103"/>
    </source>
</evidence>
<dbReference type="GO" id="GO:0008270">
    <property type="term" value="F:zinc ion binding"/>
    <property type="evidence" value="ECO:0007669"/>
    <property type="project" value="UniProtKB-KW"/>
</dbReference>
<evidence type="ECO:0000256" key="5">
    <source>
        <dbReference type="PROSITE-ProRule" id="PRU00723"/>
    </source>
</evidence>
<dbReference type="AlphaFoldDB" id="A0A0A9E127"/>
<dbReference type="GO" id="GO:0003677">
    <property type="term" value="F:DNA binding"/>
    <property type="evidence" value="ECO:0007669"/>
    <property type="project" value="UniProtKB-KW"/>
</dbReference>
<dbReference type="InterPro" id="IPR057444">
    <property type="entry name" value="Znf-CCCH_AtC3H23-like"/>
</dbReference>
<reference evidence="7" key="2">
    <citation type="journal article" date="2015" name="Data Brief">
        <title>Shoot transcriptome of the giant reed, Arundo donax.</title>
        <authorList>
            <person name="Barrero R.A."/>
            <person name="Guerrero F.D."/>
            <person name="Moolhuijzen P."/>
            <person name="Goolsby J.A."/>
            <person name="Tidwell J."/>
            <person name="Bellgard S.E."/>
            <person name="Bellgard M.I."/>
        </authorList>
    </citation>
    <scope>NUCLEOTIDE SEQUENCE</scope>
    <source>
        <tissue evidence="7">Shoot tissue taken approximately 20 cm above the soil surface</tissue>
    </source>
</reference>
<evidence type="ECO:0000256" key="3">
    <source>
        <dbReference type="ARBA" id="ARBA00022833"/>
    </source>
</evidence>
<protein>
    <recommendedName>
        <fullName evidence="6">C3H1-type domain-containing protein</fullName>
    </recommendedName>
</protein>
<evidence type="ECO:0000256" key="2">
    <source>
        <dbReference type="ARBA" id="ARBA00022771"/>
    </source>
</evidence>
<dbReference type="EMBL" id="GBRH01208208">
    <property type="protein sequence ID" value="JAD89687.1"/>
    <property type="molecule type" value="Transcribed_RNA"/>
</dbReference>
<organism evidence="7">
    <name type="scientific">Arundo donax</name>
    <name type="common">Giant reed</name>
    <name type="synonym">Donax arundinaceus</name>
    <dbReference type="NCBI Taxonomy" id="35708"/>
    <lineage>
        <taxon>Eukaryota</taxon>
        <taxon>Viridiplantae</taxon>
        <taxon>Streptophyta</taxon>
        <taxon>Embryophyta</taxon>
        <taxon>Tracheophyta</taxon>
        <taxon>Spermatophyta</taxon>
        <taxon>Magnoliopsida</taxon>
        <taxon>Liliopsida</taxon>
        <taxon>Poales</taxon>
        <taxon>Poaceae</taxon>
        <taxon>PACMAD clade</taxon>
        <taxon>Arundinoideae</taxon>
        <taxon>Arundineae</taxon>
        <taxon>Arundo</taxon>
    </lineage>
</organism>
<dbReference type="PANTHER" id="PTHR14493:SF50">
    <property type="entry name" value="RING FINGER PROTEIN UNKEMPT"/>
    <property type="match status" value="1"/>
</dbReference>
<dbReference type="Pfam" id="PF25512">
    <property type="entry name" value="zf-CCCH_AtC3H23"/>
    <property type="match status" value="1"/>
</dbReference>
<keyword evidence="3 5" id="KW-0862">Zinc</keyword>
<name>A0A0A9E127_ARUDO</name>
<dbReference type="Pfam" id="PF22936">
    <property type="entry name" value="Pol_BBD"/>
    <property type="match status" value="1"/>
</dbReference>
<feature type="domain" description="C3H1-type" evidence="6">
    <location>
        <begin position="64"/>
        <end position="93"/>
    </location>
</feature>
<dbReference type="InterPro" id="IPR054722">
    <property type="entry name" value="PolX-like_BBD"/>
</dbReference>
<accession>A0A0A9E127</accession>
<sequence length="427" mass="47114">MAEPIESGRPRLTSAPFDDPCGRYLSMFRFKAEPCPIDGCHQDPAKCPFLHPGEKGRRDPRRYSYCSDPCWYYSVYGGSCPLGDDCGFAHGFLEHRFHPLMYMRMKGGVFSDLEAYAAYLKVKERLDPHLADAGERAAVEFILDLKSNGRIHEYEPYGIQLFDAPSFYNETSTGQSFTSFLHDTLFKRYPGAIIVTGGTYGCGNSLTSKKNGWPIIVPDNDGSPDPQQHLLGNPFYESYKASMSVPGTFAHLIPKDIKDAVGATLTNERMRIDLGTKGVLAVFGHSAKTPVASNNLGGASRSGRRLLADTGASMHAVGDYRFLRGVELFTSPMCATLPDGTELRIVGIGRIEWEHFSVPNVYLVDGFQKSLISISQLDRDHGMRAYFGNGNCEIMQADGITRAGGGMLEDDGMYVLHFLNVPKPAQE</sequence>
<proteinExistence type="predicted"/>
<keyword evidence="2 5" id="KW-0863">Zinc-finger</keyword>
<dbReference type="PROSITE" id="PS50103">
    <property type="entry name" value="ZF_C3H1"/>
    <property type="match status" value="1"/>
</dbReference>
<feature type="zinc finger region" description="C3H1-type" evidence="5">
    <location>
        <begin position="64"/>
        <end position="93"/>
    </location>
</feature>
<evidence type="ECO:0000256" key="1">
    <source>
        <dbReference type="ARBA" id="ARBA00022723"/>
    </source>
</evidence>
<evidence type="ECO:0000313" key="7">
    <source>
        <dbReference type="EMBL" id="JAD89687.1"/>
    </source>
</evidence>
<dbReference type="SMART" id="SM00356">
    <property type="entry name" value="ZnF_C3H1"/>
    <property type="match status" value="2"/>
</dbReference>
<dbReference type="PANTHER" id="PTHR14493">
    <property type="entry name" value="UNKEMPT FAMILY MEMBER"/>
    <property type="match status" value="1"/>
</dbReference>
<evidence type="ECO:0000256" key="4">
    <source>
        <dbReference type="ARBA" id="ARBA00023125"/>
    </source>
</evidence>